<protein>
    <submittedName>
        <fullName evidence="10">ABC transporter permease</fullName>
    </submittedName>
</protein>
<evidence type="ECO:0000256" key="1">
    <source>
        <dbReference type="ARBA" id="ARBA00004651"/>
    </source>
</evidence>
<dbReference type="EMBL" id="CP043311">
    <property type="protein sequence ID" value="QEY64292.1"/>
    <property type="molecule type" value="Genomic_DNA"/>
</dbReference>
<dbReference type="PANTHER" id="PTHR43386:SF25">
    <property type="entry name" value="PEPTIDE ABC TRANSPORTER PERMEASE PROTEIN"/>
    <property type="match status" value="1"/>
</dbReference>
<name>A0A5J6QRD5_9GAMM</name>
<keyword evidence="11" id="KW-1185">Reference proteome</keyword>
<evidence type="ECO:0000256" key="3">
    <source>
        <dbReference type="ARBA" id="ARBA00022475"/>
    </source>
</evidence>
<feature type="transmembrane region" description="Helical" evidence="7">
    <location>
        <begin position="39"/>
        <end position="62"/>
    </location>
</feature>
<keyword evidence="2 7" id="KW-0813">Transport</keyword>
<organism evidence="10 11">
    <name type="scientific">Metapseudomonas lalkuanensis</name>
    <dbReference type="NCBI Taxonomy" id="2604832"/>
    <lineage>
        <taxon>Bacteria</taxon>
        <taxon>Pseudomonadati</taxon>
        <taxon>Pseudomonadota</taxon>
        <taxon>Gammaproteobacteria</taxon>
        <taxon>Pseudomonadales</taxon>
        <taxon>Pseudomonadaceae</taxon>
        <taxon>Metapseudomonas</taxon>
    </lineage>
</organism>
<evidence type="ECO:0000313" key="11">
    <source>
        <dbReference type="Proteomes" id="UP000327179"/>
    </source>
</evidence>
<dbReference type="InterPro" id="IPR035906">
    <property type="entry name" value="MetI-like_sf"/>
</dbReference>
<evidence type="ECO:0000256" key="8">
    <source>
        <dbReference type="SAM" id="MobiDB-lite"/>
    </source>
</evidence>
<feature type="compositionally biased region" description="Polar residues" evidence="8">
    <location>
        <begin position="1"/>
        <end position="10"/>
    </location>
</feature>
<keyword evidence="5 7" id="KW-1133">Transmembrane helix</keyword>
<dbReference type="GO" id="GO:0005886">
    <property type="term" value="C:plasma membrane"/>
    <property type="evidence" value="ECO:0007669"/>
    <property type="project" value="UniProtKB-SubCell"/>
</dbReference>
<dbReference type="Gene3D" id="1.10.3720.10">
    <property type="entry name" value="MetI-like"/>
    <property type="match status" value="1"/>
</dbReference>
<feature type="domain" description="ABC transmembrane type-1" evidence="9">
    <location>
        <begin position="106"/>
        <end position="295"/>
    </location>
</feature>
<dbReference type="PROSITE" id="PS50928">
    <property type="entry name" value="ABC_TM1"/>
    <property type="match status" value="1"/>
</dbReference>
<keyword evidence="4 7" id="KW-0812">Transmembrane</keyword>
<feature type="region of interest" description="Disordered" evidence="8">
    <location>
        <begin position="1"/>
        <end position="25"/>
    </location>
</feature>
<dbReference type="AlphaFoldDB" id="A0A5J6QRD5"/>
<evidence type="ECO:0000256" key="7">
    <source>
        <dbReference type="RuleBase" id="RU363032"/>
    </source>
</evidence>
<evidence type="ECO:0000256" key="6">
    <source>
        <dbReference type="ARBA" id="ARBA00023136"/>
    </source>
</evidence>
<evidence type="ECO:0000256" key="4">
    <source>
        <dbReference type="ARBA" id="ARBA00022692"/>
    </source>
</evidence>
<dbReference type="SUPFAM" id="SSF161098">
    <property type="entry name" value="MetI-like"/>
    <property type="match status" value="1"/>
</dbReference>
<evidence type="ECO:0000256" key="2">
    <source>
        <dbReference type="ARBA" id="ARBA00022448"/>
    </source>
</evidence>
<comment type="similarity">
    <text evidence="7">Belongs to the binding-protein-dependent transport system permease family.</text>
</comment>
<dbReference type="Pfam" id="PF00528">
    <property type="entry name" value="BPD_transp_1"/>
    <property type="match status" value="1"/>
</dbReference>
<keyword evidence="3" id="KW-1003">Cell membrane</keyword>
<feature type="transmembrane region" description="Helical" evidence="7">
    <location>
        <begin position="231"/>
        <end position="253"/>
    </location>
</feature>
<dbReference type="Proteomes" id="UP000327179">
    <property type="component" value="Chromosome"/>
</dbReference>
<evidence type="ECO:0000313" key="10">
    <source>
        <dbReference type="EMBL" id="QEY64292.1"/>
    </source>
</evidence>
<proteinExistence type="inferred from homology"/>
<dbReference type="KEGG" id="plal:FXN65_20360"/>
<accession>A0A5J6QRD5</accession>
<dbReference type="InterPro" id="IPR050366">
    <property type="entry name" value="BP-dependent_transpt_permease"/>
</dbReference>
<feature type="transmembrane region" description="Helical" evidence="7">
    <location>
        <begin position="273"/>
        <end position="295"/>
    </location>
</feature>
<dbReference type="GO" id="GO:0055085">
    <property type="term" value="P:transmembrane transport"/>
    <property type="evidence" value="ECO:0007669"/>
    <property type="project" value="InterPro"/>
</dbReference>
<dbReference type="InterPro" id="IPR000515">
    <property type="entry name" value="MetI-like"/>
</dbReference>
<sequence>MKANRNTPKPNGTPDGDNALPAEGPMKDQASAVKHRKRCFSLSVGGAIGLLLVLFWALMAFIGPLIAPHDANALIGDDFFGPLSWEFPLGTDYLGRDILSRLLYGAPYTIGLALVATLLACTAGVVLGLVAAASGGWVDALISRTQDALIAIPNKIFALLMVASFGSSVPLLLVMAAFAYMPGSFRIARAVAVNVMTMDFVRVARTRGEAMPYIIFVEVLPNMLRPVLTDFGLRFVYVVLLLSAMSFLGLGIQPPDADWGSLVRENIDGLGQGAPAVLAPAVAIATLTMGVNLLIDSFGGRSKRETEK</sequence>
<dbReference type="CDD" id="cd06261">
    <property type="entry name" value="TM_PBP2"/>
    <property type="match status" value="1"/>
</dbReference>
<comment type="subcellular location">
    <subcellularLocation>
        <location evidence="1 7">Cell membrane</location>
        <topology evidence="1 7">Multi-pass membrane protein</topology>
    </subcellularLocation>
</comment>
<feature type="transmembrane region" description="Helical" evidence="7">
    <location>
        <begin position="156"/>
        <end position="181"/>
    </location>
</feature>
<evidence type="ECO:0000259" key="9">
    <source>
        <dbReference type="PROSITE" id="PS50928"/>
    </source>
</evidence>
<evidence type="ECO:0000256" key="5">
    <source>
        <dbReference type="ARBA" id="ARBA00022989"/>
    </source>
</evidence>
<dbReference type="PANTHER" id="PTHR43386">
    <property type="entry name" value="OLIGOPEPTIDE TRANSPORT SYSTEM PERMEASE PROTEIN APPC"/>
    <property type="match status" value="1"/>
</dbReference>
<keyword evidence="6 7" id="KW-0472">Membrane</keyword>
<reference evidence="10 11" key="1">
    <citation type="submission" date="2019-08" db="EMBL/GenBank/DDBJ databases">
        <title>Whole-genome Sequencing of e-waste polymer degrading bacterium Pseudomonas sp. strain PE08.</title>
        <authorList>
            <person name="Kirdat K."/>
            <person name="Debbarma P."/>
            <person name="Narawade N."/>
            <person name="Suyal D."/>
            <person name="Thorat V."/>
            <person name="Shouche Y."/>
            <person name="Goel R."/>
            <person name="Yadav A."/>
        </authorList>
    </citation>
    <scope>NUCLEOTIDE SEQUENCE [LARGE SCALE GENOMIC DNA]</scope>
    <source>
        <strain evidence="10 11">PE08</strain>
    </source>
</reference>
<gene>
    <name evidence="10" type="ORF">FXN65_20360</name>
</gene>